<dbReference type="Pfam" id="PF04977">
    <property type="entry name" value="DivIC"/>
    <property type="match status" value="1"/>
</dbReference>
<dbReference type="AlphaFoldDB" id="A0A8J3CCT0"/>
<protein>
    <recommendedName>
        <fullName evidence="6">Septum formation initiator</fullName>
    </recommendedName>
</protein>
<keyword evidence="3" id="KW-1133">Transmembrane helix</keyword>
<keyword evidence="3" id="KW-0472">Membrane</keyword>
<feature type="region of interest" description="Disordered" evidence="2">
    <location>
        <begin position="1"/>
        <end position="36"/>
    </location>
</feature>
<organism evidence="4 5">
    <name type="scientific">Longimycelium tulufanense</name>
    <dbReference type="NCBI Taxonomy" id="907463"/>
    <lineage>
        <taxon>Bacteria</taxon>
        <taxon>Bacillati</taxon>
        <taxon>Actinomycetota</taxon>
        <taxon>Actinomycetes</taxon>
        <taxon>Pseudonocardiales</taxon>
        <taxon>Pseudonocardiaceae</taxon>
        <taxon>Longimycelium</taxon>
    </lineage>
</organism>
<feature type="transmembrane region" description="Helical" evidence="3">
    <location>
        <begin position="66"/>
        <end position="88"/>
    </location>
</feature>
<evidence type="ECO:0000256" key="3">
    <source>
        <dbReference type="SAM" id="Phobius"/>
    </source>
</evidence>
<keyword evidence="3" id="KW-0812">Transmembrane</keyword>
<name>A0A8J3CCT0_9PSEU</name>
<keyword evidence="5" id="KW-1185">Reference proteome</keyword>
<evidence type="ECO:0000313" key="5">
    <source>
        <dbReference type="Proteomes" id="UP000637578"/>
    </source>
</evidence>
<feature type="coiled-coil region" evidence="1">
    <location>
        <begin position="94"/>
        <end position="121"/>
    </location>
</feature>
<evidence type="ECO:0000256" key="2">
    <source>
        <dbReference type="SAM" id="MobiDB-lite"/>
    </source>
</evidence>
<sequence length="176" mass="19811">MTGRDQDRGRRRRGDGSPARRPERARRAARGVRERSAGLRAGFARRRARGAPGTAGAFGLSSTRRAALLALVVCALALSVAVPLRTYLSQRTAIEQEQRKQDQLRAEVRELERRKAQLEDPAQVEAEARRRLLFVRPGETPYVVQLPPTAEQRPPSDTDRERGQWYSELWDSVSGK</sequence>
<accession>A0A8J3CCT0</accession>
<proteinExistence type="predicted"/>
<dbReference type="RefSeq" id="WP_189061021.1">
    <property type="nucleotide sequence ID" value="NZ_BMMK01000032.1"/>
</dbReference>
<comment type="caution">
    <text evidence="4">The sequence shown here is derived from an EMBL/GenBank/DDBJ whole genome shotgun (WGS) entry which is preliminary data.</text>
</comment>
<dbReference type="InterPro" id="IPR007060">
    <property type="entry name" value="FtsL/DivIC"/>
</dbReference>
<keyword evidence="1" id="KW-0175">Coiled coil</keyword>
<evidence type="ECO:0000313" key="4">
    <source>
        <dbReference type="EMBL" id="GGM74727.1"/>
    </source>
</evidence>
<evidence type="ECO:0000256" key="1">
    <source>
        <dbReference type="SAM" id="Coils"/>
    </source>
</evidence>
<evidence type="ECO:0008006" key="6">
    <source>
        <dbReference type="Google" id="ProtNLM"/>
    </source>
</evidence>
<reference evidence="4" key="2">
    <citation type="submission" date="2020-09" db="EMBL/GenBank/DDBJ databases">
        <authorList>
            <person name="Sun Q."/>
            <person name="Zhou Y."/>
        </authorList>
    </citation>
    <scope>NUCLEOTIDE SEQUENCE</scope>
    <source>
        <strain evidence="4">CGMCC 4.5737</strain>
    </source>
</reference>
<reference evidence="4" key="1">
    <citation type="journal article" date="2014" name="Int. J. Syst. Evol. Microbiol.">
        <title>Complete genome sequence of Corynebacterium casei LMG S-19264T (=DSM 44701T), isolated from a smear-ripened cheese.</title>
        <authorList>
            <consortium name="US DOE Joint Genome Institute (JGI-PGF)"/>
            <person name="Walter F."/>
            <person name="Albersmeier A."/>
            <person name="Kalinowski J."/>
            <person name="Ruckert C."/>
        </authorList>
    </citation>
    <scope>NUCLEOTIDE SEQUENCE</scope>
    <source>
        <strain evidence="4">CGMCC 4.5737</strain>
    </source>
</reference>
<dbReference type="Proteomes" id="UP000637578">
    <property type="component" value="Unassembled WGS sequence"/>
</dbReference>
<feature type="region of interest" description="Disordered" evidence="2">
    <location>
        <begin position="143"/>
        <end position="176"/>
    </location>
</feature>
<dbReference type="EMBL" id="BMMK01000032">
    <property type="protein sequence ID" value="GGM74727.1"/>
    <property type="molecule type" value="Genomic_DNA"/>
</dbReference>
<feature type="compositionally biased region" description="Basic and acidic residues" evidence="2">
    <location>
        <begin position="154"/>
        <end position="163"/>
    </location>
</feature>
<gene>
    <name evidence="4" type="ORF">GCM10012275_51770</name>
</gene>